<name>A0AAV4B151_9GAST</name>
<keyword evidence="2" id="KW-1185">Reference proteome</keyword>
<organism evidence="1 2">
    <name type="scientific">Plakobranchus ocellatus</name>
    <dbReference type="NCBI Taxonomy" id="259542"/>
    <lineage>
        <taxon>Eukaryota</taxon>
        <taxon>Metazoa</taxon>
        <taxon>Spiralia</taxon>
        <taxon>Lophotrochozoa</taxon>
        <taxon>Mollusca</taxon>
        <taxon>Gastropoda</taxon>
        <taxon>Heterobranchia</taxon>
        <taxon>Euthyneura</taxon>
        <taxon>Panpulmonata</taxon>
        <taxon>Sacoglossa</taxon>
        <taxon>Placobranchoidea</taxon>
        <taxon>Plakobranchidae</taxon>
        <taxon>Plakobranchus</taxon>
    </lineage>
</organism>
<sequence>MFVALLECIPTGNTTSSSNALSGTDTGGYGPPLKPILSQPCKAILDTITYCPMLLLLQYFLGDFTHHGDTSKVEDDWGGRKRRKRGLGGAASLLQLEPDAKILALQGPKSLRSLRVCGLMLFT</sequence>
<protein>
    <submittedName>
        <fullName evidence="1">Uncharacterized protein</fullName>
    </submittedName>
</protein>
<proteinExistence type="predicted"/>
<evidence type="ECO:0000313" key="1">
    <source>
        <dbReference type="EMBL" id="GFO14226.1"/>
    </source>
</evidence>
<evidence type="ECO:0000313" key="2">
    <source>
        <dbReference type="Proteomes" id="UP000735302"/>
    </source>
</evidence>
<dbReference type="AlphaFoldDB" id="A0AAV4B151"/>
<accession>A0AAV4B151</accession>
<comment type="caution">
    <text evidence="1">The sequence shown here is derived from an EMBL/GenBank/DDBJ whole genome shotgun (WGS) entry which is preliminary data.</text>
</comment>
<dbReference type="EMBL" id="BLXT01004533">
    <property type="protein sequence ID" value="GFO14226.1"/>
    <property type="molecule type" value="Genomic_DNA"/>
</dbReference>
<reference evidence="1 2" key="1">
    <citation type="journal article" date="2021" name="Elife">
        <title>Chloroplast acquisition without the gene transfer in kleptoplastic sea slugs, Plakobranchus ocellatus.</title>
        <authorList>
            <person name="Maeda T."/>
            <person name="Takahashi S."/>
            <person name="Yoshida T."/>
            <person name="Shimamura S."/>
            <person name="Takaki Y."/>
            <person name="Nagai Y."/>
            <person name="Toyoda A."/>
            <person name="Suzuki Y."/>
            <person name="Arimoto A."/>
            <person name="Ishii H."/>
            <person name="Satoh N."/>
            <person name="Nishiyama T."/>
            <person name="Hasebe M."/>
            <person name="Maruyama T."/>
            <person name="Minagawa J."/>
            <person name="Obokata J."/>
            <person name="Shigenobu S."/>
        </authorList>
    </citation>
    <scope>NUCLEOTIDE SEQUENCE [LARGE SCALE GENOMIC DNA]</scope>
</reference>
<dbReference type="Proteomes" id="UP000735302">
    <property type="component" value="Unassembled WGS sequence"/>
</dbReference>
<gene>
    <name evidence="1" type="ORF">PoB_004073100</name>
</gene>